<dbReference type="SMART" id="SM00065">
    <property type="entry name" value="GAF"/>
    <property type="match status" value="1"/>
</dbReference>
<comment type="catalytic activity">
    <reaction evidence="1">
        <text>ATP + protein L-histidine = ADP + protein N-phospho-L-histidine.</text>
        <dbReference type="EC" id="2.7.13.3"/>
    </reaction>
</comment>
<dbReference type="Pfam" id="PF00512">
    <property type="entry name" value="HisKA"/>
    <property type="match status" value="1"/>
</dbReference>
<dbReference type="EC" id="2.7.13.3" evidence="2"/>
<dbReference type="InterPro" id="IPR035965">
    <property type="entry name" value="PAS-like_dom_sf"/>
</dbReference>
<protein>
    <recommendedName>
        <fullName evidence="2">histidine kinase</fullName>
        <ecNumber evidence="2">2.7.13.3</ecNumber>
    </recommendedName>
</protein>
<evidence type="ECO:0000256" key="1">
    <source>
        <dbReference type="ARBA" id="ARBA00000085"/>
    </source>
</evidence>
<dbReference type="InterPro" id="IPR000014">
    <property type="entry name" value="PAS"/>
</dbReference>
<dbReference type="EMBL" id="RSAS01000891">
    <property type="protein sequence ID" value="RRR66005.1"/>
    <property type="molecule type" value="Genomic_DNA"/>
</dbReference>
<evidence type="ECO:0000256" key="5">
    <source>
        <dbReference type="ARBA" id="ARBA00022777"/>
    </source>
</evidence>
<dbReference type="PANTHER" id="PTHR43047:SF72">
    <property type="entry name" value="OSMOSENSING HISTIDINE PROTEIN KINASE SLN1"/>
    <property type="match status" value="1"/>
</dbReference>
<dbReference type="SUPFAM" id="SSF55785">
    <property type="entry name" value="PYP-like sensor domain (PAS domain)"/>
    <property type="match status" value="1"/>
</dbReference>
<dbReference type="CDD" id="cd00082">
    <property type="entry name" value="HisKA"/>
    <property type="match status" value="1"/>
</dbReference>
<dbReference type="SUPFAM" id="SSF55781">
    <property type="entry name" value="GAF domain-like"/>
    <property type="match status" value="1"/>
</dbReference>
<dbReference type="Gene3D" id="3.30.450.20">
    <property type="entry name" value="PAS domain"/>
    <property type="match status" value="1"/>
</dbReference>
<dbReference type="InterPro" id="IPR013656">
    <property type="entry name" value="PAS_4"/>
</dbReference>
<feature type="domain" description="PAC" evidence="11">
    <location>
        <begin position="400"/>
        <end position="454"/>
    </location>
</feature>
<gene>
    <name evidence="12" type="ORF">EI684_21570</name>
</gene>
<keyword evidence="8" id="KW-0812">Transmembrane</keyword>
<feature type="domain" description="PAS" evidence="10">
    <location>
        <begin position="348"/>
        <end position="407"/>
    </location>
</feature>
<dbReference type="InterPro" id="IPR029016">
    <property type="entry name" value="GAF-like_dom_sf"/>
</dbReference>
<feature type="transmembrane region" description="Helical" evidence="8">
    <location>
        <begin position="208"/>
        <end position="231"/>
    </location>
</feature>
<evidence type="ECO:0000259" key="9">
    <source>
        <dbReference type="PROSITE" id="PS50109"/>
    </source>
</evidence>
<dbReference type="PRINTS" id="PR00344">
    <property type="entry name" value="BCTRLSENSOR"/>
</dbReference>
<feature type="domain" description="Histidine kinase" evidence="9">
    <location>
        <begin position="641"/>
        <end position="871"/>
    </location>
</feature>
<dbReference type="PANTHER" id="PTHR43047">
    <property type="entry name" value="TWO-COMPONENT HISTIDINE PROTEIN KINASE"/>
    <property type="match status" value="1"/>
</dbReference>
<reference evidence="12 13" key="1">
    <citation type="submission" date="2018-12" db="EMBL/GenBank/DDBJ databases">
        <title>Genome Sequence of Candidatus Viridilinea halotolerans isolated from saline sulfide-rich spring.</title>
        <authorList>
            <person name="Grouzdev D.S."/>
            <person name="Burganskaya E.I."/>
            <person name="Krutkina M.S."/>
            <person name="Sukhacheva M.V."/>
            <person name="Gorlenko V.M."/>
        </authorList>
    </citation>
    <scope>NUCLEOTIDE SEQUENCE [LARGE SCALE GENOMIC DNA]</scope>
    <source>
        <strain evidence="12">Chok-6</strain>
    </source>
</reference>
<name>A0A426TRD7_9CHLR</name>
<dbReference type="PROSITE" id="PS51257">
    <property type="entry name" value="PROKAR_LIPOPROTEIN"/>
    <property type="match status" value="1"/>
</dbReference>
<evidence type="ECO:0000256" key="7">
    <source>
        <dbReference type="SAM" id="MobiDB-lite"/>
    </source>
</evidence>
<proteinExistence type="predicted"/>
<keyword evidence="3" id="KW-0597">Phosphoprotein</keyword>
<keyword evidence="8" id="KW-1133">Transmembrane helix</keyword>
<dbReference type="PROSITE" id="PS50109">
    <property type="entry name" value="HIS_KIN"/>
    <property type="match status" value="1"/>
</dbReference>
<dbReference type="InterPro" id="IPR031621">
    <property type="entry name" value="HisKA_7TM"/>
</dbReference>
<organism evidence="12 13">
    <name type="scientific">Candidatus Viridilinea halotolerans</name>
    <dbReference type="NCBI Taxonomy" id="2491704"/>
    <lineage>
        <taxon>Bacteria</taxon>
        <taxon>Bacillati</taxon>
        <taxon>Chloroflexota</taxon>
        <taxon>Chloroflexia</taxon>
        <taxon>Chloroflexales</taxon>
        <taxon>Chloroflexineae</taxon>
        <taxon>Oscillochloridaceae</taxon>
        <taxon>Candidatus Viridilinea</taxon>
    </lineage>
</organism>
<dbReference type="AlphaFoldDB" id="A0A426TRD7"/>
<evidence type="ECO:0000256" key="8">
    <source>
        <dbReference type="SAM" id="Phobius"/>
    </source>
</evidence>
<dbReference type="InterPro" id="IPR005467">
    <property type="entry name" value="His_kinase_dom"/>
</dbReference>
<dbReference type="Gene3D" id="3.30.565.10">
    <property type="entry name" value="Histidine kinase-like ATPase, C-terminal domain"/>
    <property type="match status" value="1"/>
</dbReference>
<feature type="transmembrane region" description="Helical" evidence="8">
    <location>
        <begin position="141"/>
        <end position="160"/>
    </location>
</feature>
<evidence type="ECO:0000259" key="10">
    <source>
        <dbReference type="PROSITE" id="PS50112"/>
    </source>
</evidence>
<keyword evidence="5" id="KW-0418">Kinase</keyword>
<feature type="transmembrane region" description="Helical" evidence="8">
    <location>
        <begin position="285"/>
        <end position="304"/>
    </location>
</feature>
<keyword evidence="4" id="KW-0808">Transferase</keyword>
<dbReference type="InterPro" id="IPR003018">
    <property type="entry name" value="GAF"/>
</dbReference>
<evidence type="ECO:0000256" key="3">
    <source>
        <dbReference type="ARBA" id="ARBA00022553"/>
    </source>
</evidence>
<dbReference type="Gene3D" id="3.30.450.40">
    <property type="match status" value="1"/>
</dbReference>
<feature type="transmembrane region" description="Helical" evidence="8">
    <location>
        <begin position="114"/>
        <end position="134"/>
    </location>
</feature>
<evidence type="ECO:0000259" key="11">
    <source>
        <dbReference type="PROSITE" id="PS50113"/>
    </source>
</evidence>
<dbReference type="CDD" id="cd16922">
    <property type="entry name" value="HATPase_EvgS-ArcB-TorS-like"/>
    <property type="match status" value="1"/>
</dbReference>
<evidence type="ECO:0000256" key="2">
    <source>
        <dbReference type="ARBA" id="ARBA00012438"/>
    </source>
</evidence>
<dbReference type="InterPro" id="IPR003594">
    <property type="entry name" value="HATPase_dom"/>
</dbReference>
<dbReference type="PROSITE" id="PS50112">
    <property type="entry name" value="PAS"/>
    <property type="match status" value="1"/>
</dbReference>
<dbReference type="SUPFAM" id="SSF55874">
    <property type="entry name" value="ATPase domain of HSP90 chaperone/DNA topoisomerase II/histidine kinase"/>
    <property type="match status" value="1"/>
</dbReference>
<comment type="caution">
    <text evidence="12">The sequence shown here is derived from an EMBL/GenBank/DDBJ whole genome shotgun (WGS) entry which is preliminary data.</text>
</comment>
<dbReference type="GO" id="GO:0000155">
    <property type="term" value="F:phosphorelay sensor kinase activity"/>
    <property type="evidence" value="ECO:0007669"/>
    <property type="project" value="InterPro"/>
</dbReference>
<keyword evidence="6" id="KW-0902">Two-component regulatory system</keyword>
<evidence type="ECO:0000256" key="4">
    <source>
        <dbReference type="ARBA" id="ARBA00022679"/>
    </source>
</evidence>
<dbReference type="Pfam" id="PF13185">
    <property type="entry name" value="GAF_2"/>
    <property type="match status" value="1"/>
</dbReference>
<dbReference type="Pfam" id="PF16927">
    <property type="entry name" value="HisKA_7TM"/>
    <property type="match status" value="1"/>
</dbReference>
<dbReference type="InterPro" id="IPR000700">
    <property type="entry name" value="PAS-assoc_C"/>
</dbReference>
<dbReference type="PROSITE" id="PS50113">
    <property type="entry name" value="PAC"/>
    <property type="match status" value="1"/>
</dbReference>
<dbReference type="InterPro" id="IPR036097">
    <property type="entry name" value="HisK_dim/P_sf"/>
</dbReference>
<dbReference type="SMART" id="SM00387">
    <property type="entry name" value="HATPase_c"/>
    <property type="match status" value="1"/>
</dbReference>
<dbReference type="SMART" id="SM00388">
    <property type="entry name" value="HisKA"/>
    <property type="match status" value="1"/>
</dbReference>
<dbReference type="Pfam" id="PF02518">
    <property type="entry name" value="HATPase_c"/>
    <property type="match status" value="1"/>
</dbReference>
<dbReference type="SUPFAM" id="SSF47384">
    <property type="entry name" value="Homodimeric domain of signal transducing histidine kinase"/>
    <property type="match status" value="1"/>
</dbReference>
<dbReference type="InterPro" id="IPR004358">
    <property type="entry name" value="Sig_transdc_His_kin-like_C"/>
</dbReference>
<sequence length="875" mass="95107">MGGGEPRSPLPTTHCISFSCWFGCNRNLSGCAPCPAGRREDAREPGSRAHPSYTFGVGRVWENLVFPHPPYPAAKTKIAYNETPNRNIAGCMACSSVLCSLFSVLLMLNQPETLIILALLSVTVLTASLAAWAMHQRTRGNVAFMLLMLSLGWWACAYAQELASSDFATTLLWGRLQHLSSTTAPVFWLLFALSYSGHPAAQNSRLPLLLFIVPLLSQIMLWTNAWHGFFWSSVDFVRVGSFDLLEVTRGPWFWVHLIYSYHLLAGGMLLLLNMSWRAPLPYRKYARFILVATLLPTLGNLLYLAEVPPFGFIDLTPVIFGLSALLLAWASYRSRLFAIVPVARYQSIEAMADALVVLDSEGLIADLNPAGQRLFATNLDSALGRPLNVIAPTLATALAHDEDNQELCVAVAGQTRIYDLHRDQLRNGRGSALGCLVVLRDITQRKATEERLRAQKELFGGLVAVAQAASSAPTLNETLRGILDVVGRLTGTQPGSIFLFAEATTVVQSVLMRNELRPAAARAIIGHVLDDGLAGWSVRQREVAVADEAANDSRWVTLPDQPYAVGSAMSVPIIAGTRVLGVLTLTHEQPYYFQTEHVTLMRAVAGQIALALRNAQMYETQRQLAEQAEAASRAKSTFLAAMSHELRTPLNTIIGYSEMLGEQVVARGVDDLGRPLGQISLAGRQLLDLVNNLLDLSRLEAGQARLHLGPVDIATLAFNLASTARYMAGEQGNSFHLECDDDIGIVVTDLGKLRQIMLHLISNACKFTQGGMITLRVARGTMPCADEACGSHNQCILFTIRDTGIGMDAAQVAAVFTDFTQADGSRTRRYGGVGLGLTLSRQLAQLLGGRITAESEPGSGSNFTLCLPVRPPGEE</sequence>
<accession>A0A426TRD7</accession>
<feature type="transmembrane region" description="Helical" evidence="8">
    <location>
        <begin position="87"/>
        <end position="108"/>
    </location>
</feature>
<feature type="transmembrane region" description="Helical" evidence="8">
    <location>
        <begin position="172"/>
        <end position="196"/>
    </location>
</feature>
<dbReference type="NCBIfam" id="TIGR00229">
    <property type="entry name" value="sensory_box"/>
    <property type="match status" value="1"/>
</dbReference>
<dbReference type="InterPro" id="IPR003661">
    <property type="entry name" value="HisK_dim/P_dom"/>
</dbReference>
<dbReference type="Proteomes" id="UP000280307">
    <property type="component" value="Unassembled WGS sequence"/>
</dbReference>
<evidence type="ECO:0000313" key="12">
    <source>
        <dbReference type="EMBL" id="RRR66005.1"/>
    </source>
</evidence>
<feature type="transmembrane region" description="Helical" evidence="8">
    <location>
        <begin position="251"/>
        <end position="273"/>
    </location>
</feature>
<feature type="region of interest" description="Disordered" evidence="7">
    <location>
        <begin position="855"/>
        <end position="875"/>
    </location>
</feature>
<dbReference type="InterPro" id="IPR036890">
    <property type="entry name" value="HATPase_C_sf"/>
</dbReference>
<dbReference type="GO" id="GO:0005886">
    <property type="term" value="C:plasma membrane"/>
    <property type="evidence" value="ECO:0007669"/>
    <property type="project" value="TreeGrafter"/>
</dbReference>
<keyword evidence="8" id="KW-0472">Membrane</keyword>
<evidence type="ECO:0000313" key="13">
    <source>
        <dbReference type="Proteomes" id="UP000280307"/>
    </source>
</evidence>
<evidence type="ECO:0000256" key="6">
    <source>
        <dbReference type="ARBA" id="ARBA00023012"/>
    </source>
</evidence>
<dbReference type="Gene3D" id="1.10.287.130">
    <property type="match status" value="1"/>
</dbReference>
<dbReference type="Pfam" id="PF08448">
    <property type="entry name" value="PAS_4"/>
    <property type="match status" value="1"/>
</dbReference>
<dbReference type="GO" id="GO:0009927">
    <property type="term" value="F:histidine phosphotransfer kinase activity"/>
    <property type="evidence" value="ECO:0007669"/>
    <property type="project" value="TreeGrafter"/>
</dbReference>